<dbReference type="Pfam" id="PF01593">
    <property type="entry name" value="Amino_oxidase"/>
    <property type="match status" value="1"/>
</dbReference>
<sequence>MLKKDIHILGSGPMGLGVAFYAIKKGYKPIIYEADDRIGGMTASFDFNGLNIERFYHFHCKTDRDFFNILDELNLSKKFHWKNTRMGFWYKSKIHSWSGPFDLLKFPYLSTIEKLRYAFSTLISTKRTNWQSLDQVSAETWLRKSISNHSFDILWKKLFNLKFYEYSDKVSAAWIWSRIKRTGLSRKNIFTEQLGYLENGSQTLLNAMQEFILNNGGKIHLSTPVEKVNIKNNKVISFSIKAKKIQAENIISTIPIPYIPKIIPQLPKKILASYEKIKNIGVVCVIVKLKKKITDHFWLNINDDDMDIPGIIEYSNLRTIEKSSIAYIPFYMPQHNPKFKDSDNTFKLKVKKYIKKINPQINESDFIDIKVNRYFYSQPVCEINHSKILPEVKLPVQGLYVADTSFYYPEDRGISESIKFAKKIINEYF</sequence>
<accession>A0A0H4J3D7</accession>
<dbReference type="Gene3D" id="3.50.50.60">
    <property type="entry name" value="FAD/NAD(P)-binding domain"/>
    <property type="match status" value="1"/>
</dbReference>
<dbReference type="Proteomes" id="UP000066549">
    <property type="component" value="Chromosome"/>
</dbReference>
<dbReference type="PATRIC" id="fig|1623450.3.peg.1253"/>
<evidence type="ECO:0000313" key="3">
    <source>
        <dbReference type="Proteomes" id="UP000066549"/>
    </source>
</evidence>
<protein>
    <recommendedName>
        <fullName evidence="1">Amine oxidase domain-containing protein</fullName>
    </recommendedName>
</protein>
<proteinExistence type="predicted"/>
<dbReference type="PANTHER" id="PTHR42923:SF46">
    <property type="entry name" value="AMINE OXIDASE"/>
    <property type="match status" value="1"/>
</dbReference>
<dbReference type="InterPro" id="IPR050464">
    <property type="entry name" value="Zeta_carotene_desat/Oxidored"/>
</dbReference>
<dbReference type="OrthoDB" id="20837at2"/>
<dbReference type="PANTHER" id="PTHR42923">
    <property type="entry name" value="PROTOPORPHYRINOGEN OXIDASE"/>
    <property type="match status" value="1"/>
</dbReference>
<evidence type="ECO:0000259" key="1">
    <source>
        <dbReference type="Pfam" id="PF01593"/>
    </source>
</evidence>
<evidence type="ECO:0000313" key="2">
    <source>
        <dbReference type="EMBL" id="AKO66268.1"/>
    </source>
</evidence>
<dbReference type="EMBL" id="CP011002">
    <property type="protein sequence ID" value="AKO66268.1"/>
    <property type="molecule type" value="Genomic_DNA"/>
</dbReference>
<dbReference type="InterPro" id="IPR002937">
    <property type="entry name" value="Amino_oxidase"/>
</dbReference>
<dbReference type="InterPro" id="IPR036188">
    <property type="entry name" value="FAD/NAD-bd_sf"/>
</dbReference>
<gene>
    <name evidence="2" type="ORF">VI33_06275</name>
</gene>
<reference evidence="2 3" key="1">
    <citation type="submission" date="2015-03" db="EMBL/GenBank/DDBJ databases">
        <title>Comparative analysis of the OM43 clade including a novel species from Red Sea uncovers genomic and metabolic diversity among marine methylotrophs.</title>
        <authorList>
            <person name="Jimenez-Infante F."/>
            <person name="Ngugi D.K."/>
            <person name="Vinu M."/>
            <person name="Alam I."/>
            <person name="Kamau A."/>
            <person name="Blom J."/>
            <person name="Bajic V.B."/>
            <person name="Stingl U."/>
        </authorList>
    </citation>
    <scope>NUCLEOTIDE SEQUENCE [LARGE SCALE GENOMIC DNA]</scope>
    <source>
        <strain evidence="2 3">MBRSH7</strain>
    </source>
</reference>
<dbReference type="GO" id="GO:0016491">
    <property type="term" value="F:oxidoreductase activity"/>
    <property type="evidence" value="ECO:0007669"/>
    <property type="project" value="InterPro"/>
</dbReference>
<name>A0A0H4J3D7_9PROT</name>
<organism evidence="2 3">
    <name type="scientific">Methylophilales bacterium MBRS-H7</name>
    <dbReference type="NCBI Taxonomy" id="1623450"/>
    <lineage>
        <taxon>Bacteria</taxon>
        <taxon>Pseudomonadati</taxon>
        <taxon>Pseudomonadota</taxon>
        <taxon>Betaproteobacteria</taxon>
        <taxon>Nitrosomonadales</taxon>
        <taxon>OM43 clade</taxon>
    </lineage>
</organism>
<dbReference type="NCBIfam" id="NF005560">
    <property type="entry name" value="PRK07233.1"/>
    <property type="match status" value="1"/>
</dbReference>
<dbReference type="AlphaFoldDB" id="A0A0H4J3D7"/>
<feature type="domain" description="Amine oxidase" evidence="1">
    <location>
        <begin position="24"/>
        <end position="403"/>
    </location>
</feature>
<dbReference type="SUPFAM" id="SSF51905">
    <property type="entry name" value="FAD/NAD(P)-binding domain"/>
    <property type="match status" value="1"/>
</dbReference>
<keyword evidence="3" id="KW-1185">Reference proteome</keyword>